<evidence type="ECO:0000313" key="3">
    <source>
        <dbReference type="Proteomes" id="UP000295083"/>
    </source>
</evidence>
<dbReference type="GO" id="GO:0033260">
    <property type="term" value="P:nuclear DNA replication"/>
    <property type="evidence" value="ECO:0007669"/>
    <property type="project" value="TreeGrafter"/>
</dbReference>
<dbReference type="InterPro" id="IPR053239">
    <property type="entry name" value="Dual_spec_PTase"/>
</dbReference>
<keyword evidence="3" id="KW-1185">Reference proteome</keyword>
<comment type="caution">
    <text evidence="2">The sequence shown here is derived from an EMBL/GenBank/DDBJ whole genome shotgun (WGS) entry which is preliminary data.</text>
</comment>
<accession>A0A4R8PTG3</accession>
<dbReference type="PANTHER" id="PTHR47550">
    <property type="entry name" value="DUAL SPECIFICITY PROTEIN PHOSPHATASE PPS1"/>
    <property type="match status" value="1"/>
</dbReference>
<evidence type="ECO:0000313" key="2">
    <source>
        <dbReference type="EMBL" id="TDZ28658.1"/>
    </source>
</evidence>
<sequence>MATIALPRSIPPHRPSSTVGSVPSISLDTIGAAQAPVPNKHLPVCPPGSVPLDEPNTPPPSPPRDDELVQPSSLLYPPDKFDRHDSGLLAVYTISPADVDSAVDYVSRQPLPDPSQVFPWLHGLHPHNHIQQAFFIARHRSLRKTPTCVRGLTLVKADGDLNFARLKGAIAPQEFLQLNESPDFLEVDPRDGFCVRNFQIQAAKSAMTSDIVVYGDNEAVVRQLGLKIADAQLRWRQRHETQGHRIPEYNTFVCASPFAEFEENHKEIVAIDSKGRLTGRVLDFSSQERKEMYNMTMASEISHNVWLGPTPDLTFEGESQFDVFIECSDVGRLDPSTLRALAQSQIEPAQRPYIDFPSSGSILPPTWSQAEADGIAYFSYSTGRGIADAWLQLHTAQKRNFFAYPTDVALLTCIEARLLHESPVHLDKGINEISALVKEPAWLPGLDGSLPSRVLSHMYLGNLGHANNPDLLRALGIGQILSVV</sequence>
<evidence type="ECO:0000256" key="1">
    <source>
        <dbReference type="SAM" id="MobiDB-lite"/>
    </source>
</evidence>
<dbReference type="GO" id="GO:0005634">
    <property type="term" value="C:nucleus"/>
    <property type="evidence" value="ECO:0007669"/>
    <property type="project" value="GOC"/>
</dbReference>
<dbReference type="GO" id="GO:0008138">
    <property type="term" value="F:protein tyrosine/serine/threonine phosphatase activity"/>
    <property type="evidence" value="ECO:0007669"/>
    <property type="project" value="TreeGrafter"/>
</dbReference>
<organism evidence="2 3">
    <name type="scientific">Colletotrichum spinosum</name>
    <dbReference type="NCBI Taxonomy" id="1347390"/>
    <lineage>
        <taxon>Eukaryota</taxon>
        <taxon>Fungi</taxon>
        <taxon>Dikarya</taxon>
        <taxon>Ascomycota</taxon>
        <taxon>Pezizomycotina</taxon>
        <taxon>Sordariomycetes</taxon>
        <taxon>Hypocreomycetidae</taxon>
        <taxon>Glomerellales</taxon>
        <taxon>Glomerellaceae</taxon>
        <taxon>Colletotrichum</taxon>
        <taxon>Colletotrichum orbiculare species complex</taxon>
    </lineage>
</organism>
<dbReference type="PANTHER" id="PTHR47550:SF1">
    <property type="entry name" value="DUAL SPECIFICITY PROTEIN PHOSPHATASE PPS1"/>
    <property type="match status" value="1"/>
</dbReference>
<protein>
    <submittedName>
        <fullName evidence="2">Dual specificity protein phosphatase PPS1</fullName>
    </submittedName>
</protein>
<reference evidence="2 3" key="1">
    <citation type="submission" date="2018-11" db="EMBL/GenBank/DDBJ databases">
        <title>Genome sequence and assembly of Colletotrichum spinosum.</title>
        <authorList>
            <person name="Gan P."/>
            <person name="Shirasu K."/>
        </authorList>
    </citation>
    <scope>NUCLEOTIDE SEQUENCE [LARGE SCALE GENOMIC DNA]</scope>
    <source>
        <strain evidence="2 3">CBS 515.97</strain>
    </source>
</reference>
<gene>
    <name evidence="2" type="primary">PPS1</name>
    <name evidence="2" type="ORF">C8035_v010707</name>
</gene>
<dbReference type="Proteomes" id="UP000295083">
    <property type="component" value="Unassembled WGS sequence"/>
</dbReference>
<feature type="region of interest" description="Disordered" evidence="1">
    <location>
        <begin position="1"/>
        <end position="72"/>
    </location>
</feature>
<feature type="compositionally biased region" description="Polar residues" evidence="1">
    <location>
        <begin position="15"/>
        <end position="27"/>
    </location>
</feature>
<dbReference type="AlphaFoldDB" id="A0A4R8PTG3"/>
<dbReference type="EMBL" id="QAPG01000693">
    <property type="protein sequence ID" value="TDZ28658.1"/>
    <property type="molecule type" value="Genomic_DNA"/>
</dbReference>
<name>A0A4R8PTG3_9PEZI</name>
<proteinExistence type="predicted"/>